<proteinExistence type="predicted"/>
<protein>
    <submittedName>
        <fullName evidence="1">Uncharacterized protein</fullName>
    </submittedName>
</protein>
<keyword evidence="2" id="KW-1185">Reference proteome</keyword>
<evidence type="ECO:0000313" key="1">
    <source>
        <dbReference type="EMBL" id="TFK58271.1"/>
    </source>
</evidence>
<accession>A0ACD2ZYA7</accession>
<reference evidence="1 2" key="1">
    <citation type="journal article" date="2019" name="Nat. Ecol. Evol.">
        <title>Megaphylogeny resolves global patterns of mushroom evolution.</title>
        <authorList>
            <person name="Varga T."/>
            <person name="Krizsan K."/>
            <person name="Foldi C."/>
            <person name="Dima B."/>
            <person name="Sanchez-Garcia M."/>
            <person name="Sanchez-Ramirez S."/>
            <person name="Szollosi G.J."/>
            <person name="Szarkandi J.G."/>
            <person name="Papp V."/>
            <person name="Albert L."/>
            <person name="Andreopoulos W."/>
            <person name="Angelini C."/>
            <person name="Antonin V."/>
            <person name="Barry K.W."/>
            <person name="Bougher N.L."/>
            <person name="Buchanan P."/>
            <person name="Buyck B."/>
            <person name="Bense V."/>
            <person name="Catcheside P."/>
            <person name="Chovatia M."/>
            <person name="Cooper J."/>
            <person name="Damon W."/>
            <person name="Desjardin D."/>
            <person name="Finy P."/>
            <person name="Geml J."/>
            <person name="Haridas S."/>
            <person name="Hughes K."/>
            <person name="Justo A."/>
            <person name="Karasinski D."/>
            <person name="Kautmanova I."/>
            <person name="Kiss B."/>
            <person name="Kocsube S."/>
            <person name="Kotiranta H."/>
            <person name="LaButti K.M."/>
            <person name="Lechner B.E."/>
            <person name="Liimatainen K."/>
            <person name="Lipzen A."/>
            <person name="Lukacs Z."/>
            <person name="Mihaltcheva S."/>
            <person name="Morgado L.N."/>
            <person name="Niskanen T."/>
            <person name="Noordeloos M.E."/>
            <person name="Ohm R.A."/>
            <person name="Ortiz-Santana B."/>
            <person name="Ovrebo C."/>
            <person name="Racz N."/>
            <person name="Riley R."/>
            <person name="Savchenko A."/>
            <person name="Shiryaev A."/>
            <person name="Soop K."/>
            <person name="Spirin V."/>
            <person name="Szebenyi C."/>
            <person name="Tomsovsky M."/>
            <person name="Tulloss R.E."/>
            <person name="Uehling J."/>
            <person name="Grigoriev I.V."/>
            <person name="Vagvolgyi C."/>
            <person name="Papp T."/>
            <person name="Martin F.M."/>
            <person name="Miettinen O."/>
            <person name="Hibbett D.S."/>
            <person name="Nagy L.G."/>
        </authorList>
    </citation>
    <scope>NUCLEOTIDE SEQUENCE [LARGE SCALE GENOMIC DNA]</scope>
    <source>
        <strain evidence="1 2">NL-1719</strain>
    </source>
</reference>
<evidence type="ECO:0000313" key="2">
    <source>
        <dbReference type="Proteomes" id="UP000308600"/>
    </source>
</evidence>
<name>A0ACD2ZYA7_9AGAR</name>
<dbReference type="EMBL" id="ML209490">
    <property type="protein sequence ID" value="TFK58271.1"/>
    <property type="molecule type" value="Genomic_DNA"/>
</dbReference>
<organism evidence="1 2">
    <name type="scientific">Pluteus cervinus</name>
    <dbReference type="NCBI Taxonomy" id="181527"/>
    <lineage>
        <taxon>Eukaryota</taxon>
        <taxon>Fungi</taxon>
        <taxon>Dikarya</taxon>
        <taxon>Basidiomycota</taxon>
        <taxon>Agaricomycotina</taxon>
        <taxon>Agaricomycetes</taxon>
        <taxon>Agaricomycetidae</taxon>
        <taxon>Agaricales</taxon>
        <taxon>Pluteineae</taxon>
        <taxon>Pluteaceae</taxon>
        <taxon>Pluteus</taxon>
    </lineage>
</organism>
<sequence length="186" mass="20455">MFTCFKAPQSPVAGRRIYEMTVATGHVGYIKRAGHSHCAIYQTVWWSALSAQLRAKEFPAISGCDRFKKHKSIEVDVGLTDWECGARQLDWAGHSTMFFGSYHIPNIKGDESGCLNTVLGFIKKTDGSEKTYQILKPSFLAVKSYHPQFHSSPPFSQDAIMLVDAVGSPPLANGSSVVVLGEMIID</sequence>
<dbReference type="Proteomes" id="UP000308600">
    <property type="component" value="Unassembled WGS sequence"/>
</dbReference>
<gene>
    <name evidence="1" type="ORF">BDN72DRAFT_906901</name>
</gene>